<evidence type="ECO:0000256" key="1">
    <source>
        <dbReference type="ARBA" id="ARBA00000077"/>
    </source>
</evidence>
<gene>
    <name evidence="12" type="ORF">EVA_04233</name>
</gene>
<dbReference type="InterPro" id="IPR036397">
    <property type="entry name" value="RNaseH_sf"/>
</dbReference>
<dbReference type="PROSITE" id="PS50879">
    <property type="entry name" value="RNASE_H_1"/>
    <property type="match status" value="1"/>
</dbReference>
<evidence type="ECO:0000256" key="3">
    <source>
        <dbReference type="ARBA" id="ARBA00005300"/>
    </source>
</evidence>
<keyword evidence="9 12" id="KW-0378">Hydrolase</keyword>
<dbReference type="GO" id="GO:0046872">
    <property type="term" value="F:metal ion binding"/>
    <property type="evidence" value="ECO:0007669"/>
    <property type="project" value="UniProtKB-KW"/>
</dbReference>
<keyword evidence="7" id="KW-0479">Metal-binding</keyword>
<dbReference type="PANTHER" id="PTHR10642">
    <property type="entry name" value="RIBONUCLEASE H1"/>
    <property type="match status" value="1"/>
</dbReference>
<dbReference type="Gene3D" id="3.30.420.10">
    <property type="entry name" value="Ribonuclease H-like superfamily/Ribonuclease H"/>
    <property type="match status" value="1"/>
</dbReference>
<evidence type="ECO:0000256" key="7">
    <source>
        <dbReference type="ARBA" id="ARBA00022723"/>
    </source>
</evidence>
<comment type="subunit">
    <text evidence="4">Monomer.</text>
</comment>
<reference evidence="12" key="1">
    <citation type="journal article" date="2012" name="PLoS ONE">
        <title>Gene sets for utilization of primary and secondary nutrition supplies in the distal gut of endangered iberian lynx.</title>
        <authorList>
            <person name="Alcaide M."/>
            <person name="Messina E."/>
            <person name="Richter M."/>
            <person name="Bargiela R."/>
            <person name="Peplies J."/>
            <person name="Huws S.A."/>
            <person name="Newbold C.J."/>
            <person name="Golyshin P.N."/>
            <person name="Simon M.A."/>
            <person name="Lopez G."/>
            <person name="Yakimov M.M."/>
            <person name="Ferrer M."/>
        </authorList>
    </citation>
    <scope>NUCLEOTIDE SEQUENCE</scope>
</reference>
<dbReference type="Pfam" id="PF00075">
    <property type="entry name" value="RNase_H"/>
    <property type="match status" value="1"/>
</dbReference>
<evidence type="ECO:0000256" key="6">
    <source>
        <dbReference type="ARBA" id="ARBA00022722"/>
    </source>
</evidence>
<dbReference type="GO" id="GO:0003676">
    <property type="term" value="F:nucleic acid binding"/>
    <property type="evidence" value="ECO:0007669"/>
    <property type="project" value="InterPro"/>
</dbReference>
<dbReference type="InterPro" id="IPR012337">
    <property type="entry name" value="RNaseH-like_sf"/>
</dbReference>
<dbReference type="EMBL" id="AMCI01000826">
    <property type="protein sequence ID" value="EJX07658.1"/>
    <property type="molecule type" value="Genomic_DNA"/>
</dbReference>
<protein>
    <recommendedName>
        <fullName evidence="5">ribonuclease H</fullName>
        <ecNumber evidence="5">3.1.26.4</ecNumber>
    </recommendedName>
</protein>
<proteinExistence type="inferred from homology"/>
<comment type="similarity">
    <text evidence="3">Belongs to the RNase H family.</text>
</comment>
<evidence type="ECO:0000256" key="10">
    <source>
        <dbReference type="ARBA" id="ARBA00022842"/>
    </source>
</evidence>
<dbReference type="InterPro" id="IPR022892">
    <property type="entry name" value="RNaseHI"/>
</dbReference>
<comment type="caution">
    <text evidence="12">The sequence shown here is derived from an EMBL/GenBank/DDBJ whole genome shotgun (WGS) entry which is preliminary data.</text>
</comment>
<name>J9GX76_9ZZZZ</name>
<sequence length="99" mass="11125">MSEQRKLEIWTDGACKSNPGIGGWGAYLVWGEHTREMYDGEPLTTNNQMELTAVISALSVINRPCPIIIHTDSSYVKNGITQWIHGWKRTAGKHQRKTG</sequence>
<dbReference type="SUPFAM" id="SSF53098">
    <property type="entry name" value="Ribonuclease H-like"/>
    <property type="match status" value="1"/>
</dbReference>
<organism evidence="12">
    <name type="scientific">gut metagenome</name>
    <dbReference type="NCBI Taxonomy" id="749906"/>
    <lineage>
        <taxon>unclassified sequences</taxon>
        <taxon>metagenomes</taxon>
        <taxon>organismal metagenomes</taxon>
    </lineage>
</organism>
<evidence type="ECO:0000259" key="11">
    <source>
        <dbReference type="PROSITE" id="PS50879"/>
    </source>
</evidence>
<feature type="domain" description="RNase H type-1" evidence="11">
    <location>
        <begin position="3"/>
        <end position="99"/>
    </location>
</feature>
<dbReference type="AlphaFoldDB" id="J9GX76"/>
<evidence type="ECO:0000256" key="9">
    <source>
        <dbReference type="ARBA" id="ARBA00022801"/>
    </source>
</evidence>
<evidence type="ECO:0000256" key="4">
    <source>
        <dbReference type="ARBA" id="ARBA00011245"/>
    </source>
</evidence>
<keyword evidence="8" id="KW-0255">Endonuclease</keyword>
<keyword evidence="6" id="KW-0540">Nuclease</keyword>
<dbReference type="GO" id="GO:0004523">
    <property type="term" value="F:RNA-DNA hybrid ribonuclease activity"/>
    <property type="evidence" value="ECO:0007669"/>
    <property type="project" value="UniProtKB-EC"/>
</dbReference>
<evidence type="ECO:0000313" key="12">
    <source>
        <dbReference type="EMBL" id="EJX07658.1"/>
    </source>
</evidence>
<dbReference type="InterPro" id="IPR002156">
    <property type="entry name" value="RNaseH_domain"/>
</dbReference>
<dbReference type="EC" id="3.1.26.4" evidence="5"/>
<evidence type="ECO:0000256" key="5">
    <source>
        <dbReference type="ARBA" id="ARBA00012180"/>
    </source>
</evidence>
<comment type="cofactor">
    <cofactor evidence="2">
        <name>Mg(2+)</name>
        <dbReference type="ChEBI" id="CHEBI:18420"/>
    </cofactor>
</comment>
<evidence type="ECO:0000256" key="8">
    <source>
        <dbReference type="ARBA" id="ARBA00022759"/>
    </source>
</evidence>
<dbReference type="CDD" id="cd09278">
    <property type="entry name" value="RNase_HI_prokaryote_like"/>
    <property type="match status" value="1"/>
</dbReference>
<dbReference type="InterPro" id="IPR050092">
    <property type="entry name" value="RNase_H"/>
</dbReference>
<evidence type="ECO:0000256" key="2">
    <source>
        <dbReference type="ARBA" id="ARBA00001946"/>
    </source>
</evidence>
<accession>J9GX76</accession>
<keyword evidence="10" id="KW-0460">Magnesium</keyword>
<comment type="catalytic activity">
    <reaction evidence="1">
        <text>Endonucleolytic cleavage to 5'-phosphomonoester.</text>
        <dbReference type="EC" id="3.1.26.4"/>
    </reaction>
</comment>
<dbReference type="GO" id="GO:0043137">
    <property type="term" value="P:DNA replication, removal of RNA primer"/>
    <property type="evidence" value="ECO:0007669"/>
    <property type="project" value="TreeGrafter"/>
</dbReference>
<dbReference type="PANTHER" id="PTHR10642:SF26">
    <property type="entry name" value="RIBONUCLEASE H1"/>
    <property type="match status" value="1"/>
</dbReference>